<keyword evidence="3 6" id="KW-0812">Transmembrane</keyword>
<keyword evidence="9" id="KW-1185">Reference proteome</keyword>
<dbReference type="Pfam" id="PF07690">
    <property type="entry name" value="MFS_1"/>
    <property type="match status" value="1"/>
</dbReference>
<dbReference type="GO" id="GO:0016020">
    <property type="term" value="C:membrane"/>
    <property type="evidence" value="ECO:0007669"/>
    <property type="project" value="UniProtKB-SubCell"/>
</dbReference>
<feature type="transmembrane region" description="Helical" evidence="6">
    <location>
        <begin position="169"/>
        <end position="189"/>
    </location>
</feature>
<accession>A0AA48L2E5</accession>
<evidence type="ECO:0000256" key="1">
    <source>
        <dbReference type="ARBA" id="ARBA00004141"/>
    </source>
</evidence>
<dbReference type="AlphaFoldDB" id="A0AA48L2E5"/>
<feature type="transmembrane region" description="Helical" evidence="6">
    <location>
        <begin position="312"/>
        <end position="331"/>
    </location>
</feature>
<feature type="domain" description="Major facilitator superfamily (MFS) profile" evidence="7">
    <location>
        <begin position="41"/>
        <end position="457"/>
    </location>
</feature>
<comment type="subcellular location">
    <subcellularLocation>
        <location evidence="1">Membrane</location>
        <topology evidence="1">Multi-pass membrane protein</topology>
    </subcellularLocation>
</comment>
<sequence length="457" mass="50724">MDVEQYAIDNKSETKIAQVQDEAWVDPQAERRLLWKMDLHLVPILWVMWTFSNLDRSNIGNAYAGGMKESLKMSSTDYSVALLVFFIGYVVFEIPSNMILVRLRPSIYLPAIMFWWGGVAIALAGCKNTPSLAGVRVILGLAESGFAPGVLYLLSTWYKKKELARRYTLFWLGTPVSGMVGGILAGAIIERMEGVSGLHGWQWLFVIEGIATCVVAVAAVFILPDYPTTTRWLSDEEKELIVRRLSTENLNTTGEHLGHMESLRLAFADWRTYLFLFLYAMATGSMTITYFIPTLVKGLGYTGSQTQYMTAPIYAVGIVIVLIVCFTSDYFGERGFYVVGAGLIGSICFAVIMGVTNRIVQYVFLCFGLACIFSSVPTLLVWASNEISHPREKRAIIQAAMNVAGNLASIYGAFLWPASDAPRYLTGWGCTLAFVFTMAAVAFASRTLFKKHPYPEA</sequence>
<feature type="transmembrane region" description="Helical" evidence="6">
    <location>
        <begin position="362"/>
        <end position="383"/>
    </location>
</feature>
<dbReference type="FunFam" id="1.20.1250.20:FF:000057">
    <property type="entry name" value="MFS general substrate transporter"/>
    <property type="match status" value="1"/>
</dbReference>
<name>A0AA48L2E5_9TREE</name>
<dbReference type="PANTHER" id="PTHR43791">
    <property type="entry name" value="PERMEASE-RELATED"/>
    <property type="match status" value="1"/>
</dbReference>
<feature type="transmembrane region" description="Helical" evidence="6">
    <location>
        <begin position="107"/>
        <end position="125"/>
    </location>
</feature>
<dbReference type="EMBL" id="AP028214">
    <property type="protein sequence ID" value="BEI90697.1"/>
    <property type="molecule type" value="Genomic_DNA"/>
</dbReference>
<dbReference type="KEGG" id="ccac:CcaHIS019_0307670"/>
<feature type="transmembrane region" description="Helical" evidence="6">
    <location>
        <begin position="78"/>
        <end position="95"/>
    </location>
</feature>
<dbReference type="Gene3D" id="1.20.1250.20">
    <property type="entry name" value="MFS general substrate transporter like domains"/>
    <property type="match status" value="2"/>
</dbReference>
<evidence type="ECO:0000259" key="7">
    <source>
        <dbReference type="PROSITE" id="PS50850"/>
    </source>
</evidence>
<evidence type="ECO:0000256" key="5">
    <source>
        <dbReference type="ARBA" id="ARBA00023136"/>
    </source>
</evidence>
<dbReference type="PANTHER" id="PTHR43791:SF38">
    <property type="entry name" value="MAJOR FACILITATOR SUPERFAMILY (MFS) PROFILE DOMAIN-CONTAINING PROTEIN"/>
    <property type="match status" value="1"/>
</dbReference>
<keyword evidence="4 6" id="KW-1133">Transmembrane helix</keyword>
<keyword evidence="5 6" id="KW-0472">Membrane</keyword>
<dbReference type="PROSITE" id="PS50850">
    <property type="entry name" value="MFS"/>
    <property type="match status" value="1"/>
</dbReference>
<evidence type="ECO:0000313" key="9">
    <source>
        <dbReference type="Proteomes" id="UP001233271"/>
    </source>
</evidence>
<keyword evidence="2" id="KW-0813">Transport</keyword>
<organism evidence="8 9">
    <name type="scientific">Cutaneotrichosporon cavernicola</name>
    <dbReference type="NCBI Taxonomy" id="279322"/>
    <lineage>
        <taxon>Eukaryota</taxon>
        <taxon>Fungi</taxon>
        <taxon>Dikarya</taxon>
        <taxon>Basidiomycota</taxon>
        <taxon>Agaricomycotina</taxon>
        <taxon>Tremellomycetes</taxon>
        <taxon>Trichosporonales</taxon>
        <taxon>Trichosporonaceae</taxon>
        <taxon>Cutaneotrichosporon</taxon>
    </lineage>
</organism>
<feature type="transmembrane region" description="Helical" evidence="6">
    <location>
        <begin position="395"/>
        <end position="418"/>
    </location>
</feature>
<protein>
    <recommendedName>
        <fullName evidence="7">Major facilitator superfamily (MFS) profile domain-containing protein</fullName>
    </recommendedName>
</protein>
<feature type="transmembrane region" description="Helical" evidence="6">
    <location>
        <begin position="201"/>
        <end position="223"/>
    </location>
</feature>
<evidence type="ECO:0000313" key="8">
    <source>
        <dbReference type="EMBL" id="BEI90697.1"/>
    </source>
</evidence>
<gene>
    <name evidence="8" type="ORF">CcaverHIS019_0307670</name>
</gene>
<evidence type="ECO:0000256" key="6">
    <source>
        <dbReference type="SAM" id="Phobius"/>
    </source>
</evidence>
<dbReference type="InterPro" id="IPR036259">
    <property type="entry name" value="MFS_trans_sf"/>
</dbReference>
<dbReference type="InterPro" id="IPR011701">
    <property type="entry name" value="MFS"/>
</dbReference>
<evidence type="ECO:0000256" key="3">
    <source>
        <dbReference type="ARBA" id="ARBA00022692"/>
    </source>
</evidence>
<reference evidence="8" key="1">
    <citation type="journal article" date="2023" name="BMC Genomics">
        <title>Chromosome-level genome assemblies of Cutaneotrichosporon spp. (Trichosporonales, Basidiomycota) reveal imbalanced evolution between nucleotide sequences and chromosome synteny.</title>
        <authorList>
            <person name="Kobayashi Y."/>
            <person name="Kayamori A."/>
            <person name="Aoki K."/>
            <person name="Shiwa Y."/>
            <person name="Matsutani M."/>
            <person name="Fujita N."/>
            <person name="Sugita T."/>
            <person name="Iwasaki W."/>
            <person name="Tanaka N."/>
            <person name="Takashima M."/>
        </authorList>
    </citation>
    <scope>NUCLEOTIDE SEQUENCE</scope>
    <source>
        <strain evidence="8">HIS019</strain>
    </source>
</reference>
<dbReference type="GeneID" id="85494567"/>
<feature type="transmembrane region" description="Helical" evidence="6">
    <location>
        <begin position="273"/>
        <end position="292"/>
    </location>
</feature>
<dbReference type="RefSeq" id="XP_060455962.1">
    <property type="nucleotide sequence ID" value="XM_060599250.1"/>
</dbReference>
<evidence type="ECO:0000256" key="2">
    <source>
        <dbReference type="ARBA" id="ARBA00022448"/>
    </source>
</evidence>
<proteinExistence type="predicted"/>
<dbReference type="SUPFAM" id="SSF103473">
    <property type="entry name" value="MFS general substrate transporter"/>
    <property type="match status" value="1"/>
</dbReference>
<evidence type="ECO:0000256" key="4">
    <source>
        <dbReference type="ARBA" id="ARBA00022989"/>
    </source>
</evidence>
<dbReference type="Proteomes" id="UP001233271">
    <property type="component" value="Chromosome 3"/>
</dbReference>
<feature type="transmembrane region" description="Helical" evidence="6">
    <location>
        <begin position="336"/>
        <end position="356"/>
    </location>
</feature>
<dbReference type="GO" id="GO:0022857">
    <property type="term" value="F:transmembrane transporter activity"/>
    <property type="evidence" value="ECO:0007669"/>
    <property type="project" value="InterPro"/>
</dbReference>
<dbReference type="FunFam" id="1.20.1250.20:FF:000394">
    <property type="entry name" value="MFS general substrate transporter"/>
    <property type="match status" value="1"/>
</dbReference>
<feature type="transmembrane region" description="Helical" evidence="6">
    <location>
        <begin position="137"/>
        <end position="157"/>
    </location>
</feature>
<dbReference type="InterPro" id="IPR020846">
    <property type="entry name" value="MFS_dom"/>
</dbReference>
<feature type="transmembrane region" description="Helical" evidence="6">
    <location>
        <begin position="424"/>
        <end position="444"/>
    </location>
</feature>